<dbReference type="Gene3D" id="3.90.190.10">
    <property type="entry name" value="Protein tyrosine phosphatase superfamily"/>
    <property type="match status" value="1"/>
</dbReference>
<organism evidence="3 4">
    <name type="scientific">Aliikangiella marina</name>
    <dbReference type="NCBI Taxonomy" id="1712262"/>
    <lineage>
        <taxon>Bacteria</taxon>
        <taxon>Pseudomonadati</taxon>
        <taxon>Pseudomonadota</taxon>
        <taxon>Gammaproteobacteria</taxon>
        <taxon>Oceanospirillales</taxon>
        <taxon>Pleioneaceae</taxon>
        <taxon>Aliikangiella</taxon>
    </lineage>
</organism>
<dbReference type="SUPFAM" id="SSF52799">
    <property type="entry name" value="(Phosphotyrosine protein) phosphatases II"/>
    <property type="match status" value="1"/>
</dbReference>
<dbReference type="InterPro" id="IPR016130">
    <property type="entry name" value="Tyr_Pase_AS"/>
</dbReference>
<dbReference type="Pfam" id="PF22784">
    <property type="entry name" value="PTP-SAK"/>
    <property type="match status" value="1"/>
</dbReference>
<gene>
    <name evidence="3" type="ORF">FLL45_18585</name>
</gene>
<dbReference type="InterPro" id="IPR057023">
    <property type="entry name" value="PTP-SAK"/>
</dbReference>
<dbReference type="PROSITE" id="PS50056">
    <property type="entry name" value="TYR_PHOSPHATASE_2"/>
    <property type="match status" value="1"/>
</dbReference>
<evidence type="ECO:0000259" key="2">
    <source>
        <dbReference type="PROSITE" id="PS50056"/>
    </source>
</evidence>
<evidence type="ECO:0000313" key="4">
    <source>
        <dbReference type="Proteomes" id="UP000317839"/>
    </source>
</evidence>
<feature type="domain" description="Tyrosine specific protein phosphatases" evidence="2">
    <location>
        <begin position="83"/>
        <end position="139"/>
    </location>
</feature>
<dbReference type="InterPro" id="IPR000387">
    <property type="entry name" value="Tyr_Pase_dom"/>
</dbReference>
<evidence type="ECO:0000256" key="1">
    <source>
        <dbReference type="ARBA" id="ARBA00022801"/>
    </source>
</evidence>
<proteinExistence type="predicted"/>
<name>A0A545T4R7_9GAMM</name>
<dbReference type="AlphaFoldDB" id="A0A545T4R7"/>
<accession>A0A545T4R7</accession>
<keyword evidence="4" id="KW-1185">Reference proteome</keyword>
<sequence>MSLSSAKHLLKPIYINNGAIAIGHRLKTKVLPDIKAQGVTHVVTLISEKEGALAVKKAVEAAGINWLWLPLENAKPPASENDQSFRRVFSQWQALLEGGAYFYIHCAAGIHRTGMITYALLRYLTFDAVESHQYLESLRDVTSEQVGFERLKWGDFFAPGFTGKYKPGKLNLSDLLTMNLIGKTFYSHSVGEGYQYRGEVKKVKSDGSLVLTKVETACNESCDFDFTNPYSISGVWEPYEDIEYASTRVDIEASDKGLEITYAYAGTVYIHL</sequence>
<reference evidence="3 4" key="1">
    <citation type="submission" date="2019-06" db="EMBL/GenBank/DDBJ databases">
        <title>Draft genome of Aliikangiella marina GYP-15.</title>
        <authorList>
            <person name="Wang G."/>
        </authorList>
    </citation>
    <scope>NUCLEOTIDE SEQUENCE [LARGE SCALE GENOMIC DNA]</scope>
    <source>
        <strain evidence="3 4">GYP-15</strain>
    </source>
</reference>
<evidence type="ECO:0000313" key="3">
    <source>
        <dbReference type="EMBL" id="TQV72227.1"/>
    </source>
</evidence>
<dbReference type="InterPro" id="IPR029021">
    <property type="entry name" value="Prot-tyrosine_phosphatase-like"/>
</dbReference>
<dbReference type="GO" id="GO:0016791">
    <property type="term" value="F:phosphatase activity"/>
    <property type="evidence" value="ECO:0007669"/>
    <property type="project" value="UniProtKB-ARBA"/>
</dbReference>
<dbReference type="Proteomes" id="UP000317839">
    <property type="component" value="Unassembled WGS sequence"/>
</dbReference>
<comment type="caution">
    <text evidence="3">The sequence shown here is derived from an EMBL/GenBank/DDBJ whole genome shotgun (WGS) entry which is preliminary data.</text>
</comment>
<protein>
    <recommendedName>
        <fullName evidence="2">Tyrosine specific protein phosphatases domain-containing protein</fullName>
    </recommendedName>
</protein>
<dbReference type="PROSITE" id="PS00383">
    <property type="entry name" value="TYR_PHOSPHATASE_1"/>
    <property type="match status" value="1"/>
</dbReference>
<dbReference type="EMBL" id="VIKR01000005">
    <property type="protein sequence ID" value="TQV72227.1"/>
    <property type="molecule type" value="Genomic_DNA"/>
</dbReference>
<dbReference type="OrthoDB" id="9806482at2"/>
<keyword evidence="1" id="KW-0378">Hydrolase</keyword>